<gene>
    <name evidence="1" type="ORF">NBRC111894_1947</name>
</gene>
<reference evidence="1 2" key="1">
    <citation type="submission" date="2017-11" db="EMBL/GenBank/DDBJ databases">
        <title>Draft Genome Sequence of Sporolactobacillus inulinus NBRC 111894 Isolated from Koso, a Japanese Sugar-Vegetable Fermented Beverage.</title>
        <authorList>
            <person name="Chiou T.Y."/>
            <person name="Oshima K."/>
            <person name="Suda W."/>
            <person name="Hattori M."/>
            <person name="Takahashi T."/>
        </authorList>
    </citation>
    <scope>NUCLEOTIDE SEQUENCE [LARGE SCALE GENOMIC DNA]</scope>
    <source>
        <strain evidence="1 2">NBRC111894</strain>
    </source>
</reference>
<sequence length="89" mass="10252">MKPAKVIVSIDLETTFYVLSSSFEKLLNQLVKNTITSYNLNVKTKFEKSNESFKPMSDHHTLLQRIFLHGLTAFRLHATLSIINRKEGK</sequence>
<dbReference type="Proteomes" id="UP000319716">
    <property type="component" value="Unassembled WGS sequence"/>
</dbReference>
<accession>A0A4Y1ZBT0</accession>
<comment type="caution">
    <text evidence="1">The sequence shown here is derived from an EMBL/GenBank/DDBJ whole genome shotgun (WGS) entry which is preliminary data.</text>
</comment>
<dbReference type="EMBL" id="BEXB01000013">
    <property type="protein sequence ID" value="GAY76393.1"/>
    <property type="molecule type" value="Genomic_DNA"/>
</dbReference>
<evidence type="ECO:0000313" key="1">
    <source>
        <dbReference type="EMBL" id="GAY76393.1"/>
    </source>
</evidence>
<proteinExistence type="predicted"/>
<protein>
    <submittedName>
        <fullName evidence="1">Uncharacterized protein</fullName>
    </submittedName>
</protein>
<name>A0A4Y1ZBT0_9BACL</name>
<evidence type="ECO:0000313" key="2">
    <source>
        <dbReference type="Proteomes" id="UP000319716"/>
    </source>
</evidence>
<dbReference type="AlphaFoldDB" id="A0A4Y1ZBT0"/>
<organism evidence="1 2">
    <name type="scientific">Sporolactobacillus inulinus</name>
    <dbReference type="NCBI Taxonomy" id="2078"/>
    <lineage>
        <taxon>Bacteria</taxon>
        <taxon>Bacillati</taxon>
        <taxon>Bacillota</taxon>
        <taxon>Bacilli</taxon>
        <taxon>Bacillales</taxon>
        <taxon>Sporolactobacillaceae</taxon>
        <taxon>Sporolactobacillus</taxon>
    </lineage>
</organism>